<evidence type="ECO:0000313" key="2">
    <source>
        <dbReference type="WBParaSite" id="PDA_v2.g6063.t1"/>
    </source>
</evidence>
<organism evidence="1 2">
    <name type="scientific">Panagrolaimus davidi</name>
    <dbReference type="NCBI Taxonomy" id="227884"/>
    <lineage>
        <taxon>Eukaryota</taxon>
        <taxon>Metazoa</taxon>
        <taxon>Ecdysozoa</taxon>
        <taxon>Nematoda</taxon>
        <taxon>Chromadorea</taxon>
        <taxon>Rhabditida</taxon>
        <taxon>Tylenchina</taxon>
        <taxon>Panagrolaimomorpha</taxon>
        <taxon>Panagrolaimoidea</taxon>
        <taxon>Panagrolaimidae</taxon>
        <taxon>Panagrolaimus</taxon>
    </lineage>
</organism>
<evidence type="ECO:0000313" key="1">
    <source>
        <dbReference type="Proteomes" id="UP000887578"/>
    </source>
</evidence>
<keyword evidence="1" id="KW-1185">Reference proteome</keyword>
<reference evidence="2" key="1">
    <citation type="submission" date="2022-11" db="UniProtKB">
        <authorList>
            <consortium name="WormBaseParasite"/>
        </authorList>
    </citation>
    <scope>IDENTIFICATION</scope>
</reference>
<protein>
    <submittedName>
        <fullName evidence="2">Uncharacterized protein</fullName>
    </submittedName>
</protein>
<dbReference type="WBParaSite" id="PDA_v2.g6063.t1">
    <property type="protein sequence ID" value="PDA_v2.g6063.t1"/>
    <property type="gene ID" value="PDA_v2.g6063"/>
</dbReference>
<name>A0A914QQN1_9BILA</name>
<dbReference type="AlphaFoldDB" id="A0A914QQN1"/>
<proteinExistence type="predicted"/>
<sequence>MRDCNKDDFILELDPPEPEPISAPFPEIPQNIMNFNFYQPYPMYPNVALMNYPNIALMYPNVFLKFYFSQ</sequence>
<accession>A0A914QQN1</accession>
<dbReference type="Proteomes" id="UP000887578">
    <property type="component" value="Unplaced"/>
</dbReference>